<gene>
    <name evidence="3" type="ORF">UY61_C0007G0014</name>
</gene>
<keyword evidence="1" id="KW-0472">Membrane</keyword>
<feature type="transmembrane region" description="Helical" evidence="1">
    <location>
        <begin position="7"/>
        <end position="30"/>
    </location>
</feature>
<dbReference type="Proteomes" id="UP000034201">
    <property type="component" value="Unassembled WGS sequence"/>
</dbReference>
<proteinExistence type="predicted"/>
<dbReference type="InterPro" id="IPR018911">
    <property type="entry name" value="Gmad2_Ig-like_dom"/>
</dbReference>
<evidence type="ECO:0000256" key="1">
    <source>
        <dbReference type="SAM" id="Phobius"/>
    </source>
</evidence>
<dbReference type="Pfam" id="PF10648">
    <property type="entry name" value="Gmad2"/>
    <property type="match status" value="1"/>
</dbReference>
<evidence type="ECO:0000313" key="3">
    <source>
        <dbReference type="EMBL" id="KKW21405.1"/>
    </source>
</evidence>
<accession>A0A0G1WS44</accession>
<evidence type="ECO:0000313" key="4">
    <source>
        <dbReference type="Proteomes" id="UP000034201"/>
    </source>
</evidence>
<organism evidence="3 4">
    <name type="scientific">Candidatus Adlerbacteria bacterium GW2011_GWC1_50_9</name>
    <dbReference type="NCBI Taxonomy" id="1618608"/>
    <lineage>
        <taxon>Bacteria</taxon>
        <taxon>Candidatus Adleribacteriota</taxon>
    </lineage>
</organism>
<comment type="caution">
    <text evidence="3">The sequence shown here is derived from an EMBL/GenBank/DDBJ whole genome shotgun (WGS) entry which is preliminary data.</text>
</comment>
<keyword evidence="1" id="KW-1133">Transmembrane helix</keyword>
<dbReference type="AlphaFoldDB" id="A0A0G1WS44"/>
<reference evidence="3 4" key="1">
    <citation type="journal article" date="2015" name="Nature">
        <title>rRNA introns, odd ribosomes, and small enigmatic genomes across a large radiation of phyla.</title>
        <authorList>
            <person name="Brown C.T."/>
            <person name="Hug L.A."/>
            <person name="Thomas B.C."/>
            <person name="Sharon I."/>
            <person name="Castelle C.J."/>
            <person name="Singh A."/>
            <person name="Wilkins M.J."/>
            <person name="Williams K.H."/>
            <person name="Banfield J.F."/>
        </authorList>
    </citation>
    <scope>NUCLEOTIDE SEQUENCE [LARGE SCALE GENOMIC DNA]</scope>
</reference>
<name>A0A0G1WS44_9BACT</name>
<sequence>MTSTQKVFFAISVAVATVTFVWFGTIFSSLPSTNAPATSDTIASFEECKNAGYLILESYPARCKTPDGKTFVEDIGNELEKYNLIRTSSPRPNETVKSPLGIAGEARGYWFFEASFPAELFDADGQIIGTGIMQAEGEWMTEEFVPYKGTIVFRVPAAKRGTLILKKDNPSGLPEHDDFLRIPVIFSE</sequence>
<feature type="domain" description="Bacterial spore germination immunoglobulin-like" evidence="2">
    <location>
        <begin position="85"/>
        <end position="171"/>
    </location>
</feature>
<protein>
    <recommendedName>
        <fullName evidence="2">Bacterial spore germination immunoglobulin-like domain-containing protein</fullName>
    </recommendedName>
</protein>
<evidence type="ECO:0000259" key="2">
    <source>
        <dbReference type="Pfam" id="PF10648"/>
    </source>
</evidence>
<keyword evidence="1" id="KW-0812">Transmembrane</keyword>
<dbReference type="EMBL" id="LCQQ01000007">
    <property type="protein sequence ID" value="KKW21405.1"/>
    <property type="molecule type" value="Genomic_DNA"/>
</dbReference>